<dbReference type="KEGG" id="ssai:N0B31_20175"/>
<dbReference type="SUPFAM" id="SSF46785">
    <property type="entry name" value="Winged helix' DNA-binding domain"/>
    <property type="match status" value="1"/>
</dbReference>
<feature type="domain" description="HTH iclR-type" evidence="4">
    <location>
        <begin position="6"/>
        <end position="65"/>
    </location>
</feature>
<protein>
    <submittedName>
        <fullName evidence="6">IclR family transcriptional regulator</fullName>
    </submittedName>
</protein>
<evidence type="ECO:0000259" key="4">
    <source>
        <dbReference type="PROSITE" id="PS51077"/>
    </source>
</evidence>
<evidence type="ECO:0000313" key="7">
    <source>
        <dbReference type="Proteomes" id="UP001057580"/>
    </source>
</evidence>
<dbReference type="InterPro" id="IPR036390">
    <property type="entry name" value="WH_DNA-bd_sf"/>
</dbReference>
<dbReference type="InterPro" id="IPR014757">
    <property type="entry name" value="Tscrpt_reg_IclR_C"/>
</dbReference>
<proteinExistence type="predicted"/>
<dbReference type="InterPro" id="IPR036388">
    <property type="entry name" value="WH-like_DNA-bd_sf"/>
</dbReference>
<evidence type="ECO:0000256" key="3">
    <source>
        <dbReference type="ARBA" id="ARBA00023163"/>
    </source>
</evidence>
<dbReference type="AlphaFoldDB" id="A0A9E7UAN2"/>
<organism evidence="6 7">
    <name type="scientific">Salinirubellus salinus</name>
    <dbReference type="NCBI Taxonomy" id="1364945"/>
    <lineage>
        <taxon>Archaea</taxon>
        <taxon>Methanobacteriati</taxon>
        <taxon>Methanobacteriota</taxon>
        <taxon>Stenosarchaea group</taxon>
        <taxon>Halobacteria</taxon>
        <taxon>Halobacteriales</taxon>
        <taxon>Natronomonadaceae</taxon>
        <taxon>Salinirubellus</taxon>
    </lineage>
</organism>
<feature type="domain" description="IclR-ED" evidence="5">
    <location>
        <begin position="66"/>
        <end position="249"/>
    </location>
</feature>
<gene>
    <name evidence="6" type="ORF">N0B31_20175</name>
</gene>
<evidence type="ECO:0000256" key="2">
    <source>
        <dbReference type="ARBA" id="ARBA00023125"/>
    </source>
</evidence>
<dbReference type="Gene3D" id="1.10.10.10">
    <property type="entry name" value="Winged helix-like DNA-binding domain superfamily/Winged helix DNA-binding domain"/>
    <property type="match status" value="1"/>
</dbReference>
<name>A0A9E7UAN2_9EURY</name>
<dbReference type="PANTHER" id="PTHR30136:SF35">
    <property type="entry name" value="HTH-TYPE TRANSCRIPTIONAL REGULATOR RV1719"/>
    <property type="match status" value="1"/>
</dbReference>
<dbReference type="CDD" id="cd00090">
    <property type="entry name" value="HTH_ARSR"/>
    <property type="match status" value="1"/>
</dbReference>
<dbReference type="InterPro" id="IPR005471">
    <property type="entry name" value="Tscrpt_reg_IclR_N"/>
</dbReference>
<dbReference type="SMART" id="SM00346">
    <property type="entry name" value="HTH_ICLR"/>
    <property type="match status" value="1"/>
</dbReference>
<dbReference type="PANTHER" id="PTHR30136">
    <property type="entry name" value="HELIX-TURN-HELIX TRANSCRIPTIONAL REGULATOR, ICLR FAMILY"/>
    <property type="match status" value="1"/>
</dbReference>
<keyword evidence="1" id="KW-0805">Transcription regulation</keyword>
<dbReference type="PROSITE" id="PS51077">
    <property type="entry name" value="HTH_ICLR"/>
    <property type="match status" value="1"/>
</dbReference>
<dbReference type="InterPro" id="IPR029016">
    <property type="entry name" value="GAF-like_dom_sf"/>
</dbReference>
<dbReference type="InterPro" id="IPR050707">
    <property type="entry name" value="HTH_MetabolicPath_Reg"/>
</dbReference>
<keyword evidence="7" id="KW-1185">Reference proteome</keyword>
<accession>A0A9E7UAN2</accession>
<dbReference type="GO" id="GO:0003700">
    <property type="term" value="F:DNA-binding transcription factor activity"/>
    <property type="evidence" value="ECO:0007669"/>
    <property type="project" value="TreeGrafter"/>
</dbReference>
<reference evidence="6" key="1">
    <citation type="submission" date="2022-09" db="EMBL/GenBank/DDBJ databases">
        <title>Diverse halophilic archaea isolated from saline environments.</title>
        <authorList>
            <person name="Cui H.-L."/>
        </authorList>
    </citation>
    <scope>NUCLEOTIDE SEQUENCE</scope>
    <source>
        <strain evidence="6">ZS-35-S2</strain>
    </source>
</reference>
<dbReference type="GO" id="GO:0045892">
    <property type="term" value="P:negative regulation of DNA-templated transcription"/>
    <property type="evidence" value="ECO:0007669"/>
    <property type="project" value="TreeGrafter"/>
</dbReference>
<dbReference type="RefSeq" id="WP_260593443.1">
    <property type="nucleotide sequence ID" value="NZ_CP104003.1"/>
</dbReference>
<keyword evidence="3" id="KW-0804">Transcription</keyword>
<dbReference type="Pfam" id="PF09339">
    <property type="entry name" value="HTH_IclR"/>
    <property type="match status" value="1"/>
</dbReference>
<dbReference type="InterPro" id="IPR011991">
    <property type="entry name" value="ArsR-like_HTH"/>
</dbReference>
<sequence length="254" mass="27613">MSSGRVKSAGTLFAVVEGLVALDGAGVSELAEHLGIAKSTAHRHLTTLEQSGYLVREGNAYNIGLKFLQLGEYSRHTRPGYNLTKRIVDEIAQETEERSVFMVEEHGEAVYLYRGIGPRAVTTDSTVGTRRPIHTIAGGKAILSQLPEERVEAIIEKWGLEALTKSTITSREVLYEELDAIREQGVAYNRAEAIEGLNAVAVPVTNGSSVVGALSVSGPANRLQGEWFEDEIPDLLLGFVNELELNLAHGTRFN</sequence>
<dbReference type="GO" id="GO:0003677">
    <property type="term" value="F:DNA binding"/>
    <property type="evidence" value="ECO:0007669"/>
    <property type="project" value="UniProtKB-KW"/>
</dbReference>
<evidence type="ECO:0000313" key="6">
    <source>
        <dbReference type="EMBL" id="UWM54423.1"/>
    </source>
</evidence>
<evidence type="ECO:0000256" key="1">
    <source>
        <dbReference type="ARBA" id="ARBA00023015"/>
    </source>
</evidence>
<dbReference type="Pfam" id="PF01614">
    <property type="entry name" value="IclR_C"/>
    <property type="match status" value="1"/>
</dbReference>
<dbReference type="EMBL" id="CP104003">
    <property type="protein sequence ID" value="UWM54423.1"/>
    <property type="molecule type" value="Genomic_DNA"/>
</dbReference>
<dbReference type="Proteomes" id="UP001057580">
    <property type="component" value="Chromosome"/>
</dbReference>
<dbReference type="PROSITE" id="PS51078">
    <property type="entry name" value="ICLR_ED"/>
    <property type="match status" value="1"/>
</dbReference>
<keyword evidence="2" id="KW-0238">DNA-binding</keyword>
<evidence type="ECO:0000259" key="5">
    <source>
        <dbReference type="PROSITE" id="PS51078"/>
    </source>
</evidence>
<dbReference type="Gene3D" id="3.30.450.40">
    <property type="match status" value="1"/>
</dbReference>
<dbReference type="SUPFAM" id="SSF55781">
    <property type="entry name" value="GAF domain-like"/>
    <property type="match status" value="1"/>
</dbReference>
<dbReference type="GeneID" id="74944791"/>